<dbReference type="InterPro" id="IPR000269">
    <property type="entry name" value="Cu_amine_oxidase"/>
</dbReference>
<dbReference type="Gene3D" id="3.10.450.40">
    <property type="match status" value="2"/>
</dbReference>
<feature type="compositionally biased region" description="Polar residues" evidence="9">
    <location>
        <begin position="1"/>
        <end position="18"/>
    </location>
</feature>
<dbReference type="Pfam" id="PF02727">
    <property type="entry name" value="Cu_amine_oxidN2"/>
    <property type="match status" value="1"/>
</dbReference>
<dbReference type="EC" id="1.4.3.-" evidence="8"/>
<dbReference type="Pfam" id="PF01179">
    <property type="entry name" value="Cu_amine_oxid"/>
    <property type="match status" value="1"/>
</dbReference>
<dbReference type="InterPro" id="IPR049947">
    <property type="entry name" value="Cu_Am_Ox_Cu-bd"/>
</dbReference>
<proteinExistence type="inferred from homology"/>
<evidence type="ECO:0000313" key="14">
    <source>
        <dbReference type="EMBL" id="KAL3885325.1"/>
    </source>
</evidence>
<evidence type="ECO:0000313" key="15">
    <source>
        <dbReference type="Proteomes" id="UP001634394"/>
    </source>
</evidence>
<name>A0ABD3XK42_SINWO</name>
<keyword evidence="2 8" id="KW-0479">Metal-binding</keyword>
<keyword evidence="15" id="KW-1185">Reference proteome</keyword>
<dbReference type="AlphaFoldDB" id="A0ABD3XK42"/>
<evidence type="ECO:0000256" key="9">
    <source>
        <dbReference type="SAM" id="MobiDB-lite"/>
    </source>
</evidence>
<dbReference type="PANTHER" id="PTHR10638:SF20">
    <property type="entry name" value="AMINE OXIDASE"/>
    <property type="match status" value="1"/>
</dbReference>
<organism evidence="14 15">
    <name type="scientific">Sinanodonta woodiana</name>
    <name type="common">Chinese pond mussel</name>
    <name type="synonym">Anodonta woodiana</name>
    <dbReference type="NCBI Taxonomy" id="1069815"/>
    <lineage>
        <taxon>Eukaryota</taxon>
        <taxon>Metazoa</taxon>
        <taxon>Spiralia</taxon>
        <taxon>Lophotrochozoa</taxon>
        <taxon>Mollusca</taxon>
        <taxon>Bivalvia</taxon>
        <taxon>Autobranchia</taxon>
        <taxon>Heteroconchia</taxon>
        <taxon>Palaeoheterodonta</taxon>
        <taxon>Unionida</taxon>
        <taxon>Unionoidea</taxon>
        <taxon>Unionidae</taxon>
        <taxon>Unioninae</taxon>
        <taxon>Sinanodonta</taxon>
    </lineage>
</organism>
<sequence length="815" mass="93853">MELSTRSTSTHPKSSGDQTENDEPDSATPLTNAEEKRKDKELEEIKWSHQLSFRIVTFGAVIVVIILAIVIVVLAIRKPEPIYCESGFEVKPRDFRNPNIFDDLTPEEYRATRDYMLSIPSLKLLPFEKATVNSSYILLIDLFLPNKTDALAYLDKGAIKPVRVATVVIVRGDAQPPAIEEYLVSPLPFPKNHELYRNPAYRRHVIPHTSRTIDNVEIKFLHPMVTKISEQLYEVFMDSYGLCYHNCTPGINCMTFFETAPSGRRSGDRKTWFWAFKDIEGLYIQPLGFEVLVDHKSTIVEEWVMKMIVYNGQQFGSVDEFLNKYKQDKIKKINLKKTDDIYSTYSRRGKDPLPKPTEGPRLVEPEGRRFSVSGQHVNYMNWDFDIHMRTITGLQVFDIRFQGERIAYEVSLQEVVVAYSGYGPTQGNIFYYDASWFMGGESFELVRGVDCPDTAVYIDVNHFVNSGDAQRHKNSICIFEENAGMPLRRHYFNAYDRGNTAYGGLVDYHLVVRTVATIWNYDYLFDYIFYLNGAIEVKVSSTGYVQATFSLPNERPYGILIHEGAMAAIHQHLFHFKADMDIGGLHNNYATLDLELETMSNPWFKNEQKSQMYFTAREKRHEMDSVQLSDKIPRYNIIYNNRTQNRQGRTQAYRLYNRNAVDFMMAGQPVANSSKWAKYPIAITKRKDKEDVSTTMYAQMDPWDPILDFEDYLSDNESIWDEDLVAWVTMGVYHIPSAEDVPSTPTAWSKLSFFIAPFNYFDECPSMSSSDIINIYNTKNSNEVNVDINGRSKVPTCSQKIEGPFEYYGALDPVK</sequence>
<evidence type="ECO:0000256" key="10">
    <source>
        <dbReference type="SAM" id="Phobius"/>
    </source>
</evidence>
<evidence type="ECO:0000256" key="7">
    <source>
        <dbReference type="PIRSR" id="PIRSR600269-51"/>
    </source>
</evidence>
<evidence type="ECO:0000256" key="4">
    <source>
        <dbReference type="ARBA" id="ARBA00023002"/>
    </source>
</evidence>
<comment type="cofactor">
    <cofactor evidence="8">
        <name>Cu cation</name>
        <dbReference type="ChEBI" id="CHEBI:23378"/>
    </cofactor>
    <text evidence="8">Contains 1 topaquinone per subunit.</text>
</comment>
<dbReference type="PANTHER" id="PTHR10638">
    <property type="entry name" value="COPPER AMINE OXIDASE"/>
    <property type="match status" value="1"/>
</dbReference>
<feature type="transmembrane region" description="Helical" evidence="10">
    <location>
        <begin position="55"/>
        <end position="76"/>
    </location>
</feature>
<dbReference type="InterPro" id="IPR016182">
    <property type="entry name" value="Cu_amine_oxidase_N-reg"/>
</dbReference>
<comment type="PTM">
    <text evidence="7 8">Topaquinone (TPQ) is generated by copper-dependent autoxidation of a specific tyrosyl residue.</text>
</comment>
<comment type="caution">
    <text evidence="14">The sequence shown here is derived from an EMBL/GenBank/DDBJ whole genome shotgun (WGS) entry which is preliminary data.</text>
</comment>
<feature type="domain" description="Copper amine oxidase catalytic" evidence="11">
    <location>
        <begin position="361"/>
        <end position="767"/>
    </location>
</feature>
<dbReference type="InterPro" id="IPR015800">
    <property type="entry name" value="Cu_amine_oxidase_N2"/>
</dbReference>
<evidence type="ECO:0000259" key="13">
    <source>
        <dbReference type="Pfam" id="PF02728"/>
    </source>
</evidence>
<dbReference type="InterPro" id="IPR049948">
    <property type="entry name" value="Cu_Am_ox_TPQ-bd"/>
</dbReference>
<evidence type="ECO:0000256" key="3">
    <source>
        <dbReference type="ARBA" id="ARBA00022772"/>
    </source>
</evidence>
<dbReference type="InterPro" id="IPR036460">
    <property type="entry name" value="Cu_amine_oxidase_C_sf"/>
</dbReference>
<dbReference type="PRINTS" id="PR00766">
    <property type="entry name" value="CUDAOXIDASE"/>
</dbReference>
<evidence type="ECO:0000256" key="6">
    <source>
        <dbReference type="PIRSR" id="PIRSR600269-50"/>
    </source>
</evidence>
<dbReference type="GO" id="GO:0009308">
    <property type="term" value="P:amine metabolic process"/>
    <property type="evidence" value="ECO:0007669"/>
    <property type="project" value="UniProtKB-UniRule"/>
</dbReference>
<keyword evidence="5 8" id="KW-0186">Copper</keyword>
<dbReference type="PROSITE" id="PS01165">
    <property type="entry name" value="COPPER_AMINE_OXID_2"/>
    <property type="match status" value="1"/>
</dbReference>
<keyword evidence="10" id="KW-0812">Transmembrane</keyword>
<dbReference type="Gene3D" id="2.70.98.20">
    <property type="entry name" value="Copper amine oxidase, catalytic domain"/>
    <property type="match status" value="1"/>
</dbReference>
<feature type="domain" description="Copper amine oxidase N3-terminal" evidence="13">
    <location>
        <begin position="249"/>
        <end position="312"/>
    </location>
</feature>
<feature type="region of interest" description="Disordered" evidence="9">
    <location>
        <begin position="1"/>
        <end position="39"/>
    </location>
</feature>
<evidence type="ECO:0000259" key="12">
    <source>
        <dbReference type="Pfam" id="PF02727"/>
    </source>
</evidence>
<dbReference type="InterPro" id="IPR015798">
    <property type="entry name" value="Cu_amine_oxidase_C"/>
</dbReference>
<reference evidence="14 15" key="1">
    <citation type="submission" date="2024-11" db="EMBL/GenBank/DDBJ databases">
        <title>Chromosome-level genome assembly of the freshwater bivalve Anodonta woodiana.</title>
        <authorList>
            <person name="Chen X."/>
        </authorList>
    </citation>
    <scope>NUCLEOTIDE SEQUENCE [LARGE SCALE GENOMIC DNA]</scope>
    <source>
        <strain evidence="14">MN2024</strain>
        <tissue evidence="14">Gills</tissue>
    </source>
</reference>
<evidence type="ECO:0000256" key="8">
    <source>
        <dbReference type="RuleBase" id="RU000672"/>
    </source>
</evidence>
<dbReference type="FunFam" id="2.70.98.20:FF:000002">
    <property type="entry name" value="Amine oxidase"/>
    <property type="match status" value="1"/>
</dbReference>
<evidence type="ECO:0000256" key="5">
    <source>
        <dbReference type="ARBA" id="ARBA00023008"/>
    </source>
</evidence>
<dbReference type="Proteomes" id="UP001634394">
    <property type="component" value="Unassembled WGS sequence"/>
</dbReference>
<evidence type="ECO:0000256" key="1">
    <source>
        <dbReference type="ARBA" id="ARBA00007983"/>
    </source>
</evidence>
<dbReference type="Pfam" id="PF02728">
    <property type="entry name" value="Cu_amine_oxidN3"/>
    <property type="match status" value="1"/>
</dbReference>
<dbReference type="EMBL" id="JBJQND010000002">
    <property type="protein sequence ID" value="KAL3885325.1"/>
    <property type="molecule type" value="Genomic_DNA"/>
</dbReference>
<comment type="similarity">
    <text evidence="1 8">Belongs to the copper/topaquinone oxidase family.</text>
</comment>
<dbReference type="InterPro" id="IPR015802">
    <property type="entry name" value="Cu_amine_oxidase_N3"/>
</dbReference>
<dbReference type="PROSITE" id="PS01164">
    <property type="entry name" value="COPPER_AMINE_OXID_1"/>
    <property type="match status" value="1"/>
</dbReference>
<keyword evidence="10" id="KW-1133">Transmembrane helix</keyword>
<feature type="modified residue" description="2',4',5'-topaquinone" evidence="7">
    <location>
        <position position="521"/>
    </location>
</feature>
<feature type="domain" description="Copper amine oxidase N2-terminal" evidence="12">
    <location>
        <begin position="132"/>
        <end position="189"/>
    </location>
</feature>
<dbReference type="FunFam" id="3.10.450.40:FF:000018">
    <property type="entry name" value="Amine oxidase"/>
    <property type="match status" value="1"/>
</dbReference>
<gene>
    <name evidence="14" type="ORF">ACJMK2_025401</name>
</gene>
<evidence type="ECO:0000256" key="2">
    <source>
        <dbReference type="ARBA" id="ARBA00022723"/>
    </source>
</evidence>
<keyword evidence="10" id="KW-0472">Membrane</keyword>
<dbReference type="SUPFAM" id="SSF54416">
    <property type="entry name" value="Amine oxidase N-terminal region"/>
    <property type="match status" value="2"/>
</dbReference>
<dbReference type="GO" id="GO:0046872">
    <property type="term" value="F:metal ion binding"/>
    <property type="evidence" value="ECO:0007669"/>
    <property type="project" value="UniProtKB-KW"/>
</dbReference>
<feature type="active site" description="Schiff-base intermediate with substrate; via topaquinone" evidence="6">
    <location>
        <position position="521"/>
    </location>
</feature>
<keyword evidence="3 6" id="KW-0801">TPQ</keyword>
<keyword evidence="4 8" id="KW-0560">Oxidoreductase</keyword>
<accession>A0ABD3XK42</accession>
<dbReference type="GO" id="GO:0016641">
    <property type="term" value="F:oxidoreductase activity, acting on the CH-NH2 group of donors, oxygen as acceptor"/>
    <property type="evidence" value="ECO:0007669"/>
    <property type="project" value="UniProtKB-ARBA"/>
</dbReference>
<feature type="active site" description="Proton acceptor" evidence="6">
    <location>
        <position position="433"/>
    </location>
</feature>
<evidence type="ECO:0000259" key="11">
    <source>
        <dbReference type="Pfam" id="PF01179"/>
    </source>
</evidence>
<protein>
    <recommendedName>
        <fullName evidence="8">Amine oxidase</fullName>
        <ecNumber evidence="8">1.4.3.-</ecNumber>
    </recommendedName>
</protein>
<dbReference type="SUPFAM" id="SSF49998">
    <property type="entry name" value="Amine oxidase catalytic domain"/>
    <property type="match status" value="1"/>
</dbReference>